<evidence type="ECO:0000256" key="6">
    <source>
        <dbReference type="ARBA" id="ARBA00022798"/>
    </source>
</evidence>
<gene>
    <name evidence="10" type="primary">dhaL</name>
    <name evidence="10" type="ORF">A6J77_003770</name>
</gene>
<dbReference type="FunFam" id="1.25.40.340:FF:000002">
    <property type="entry name" value="Dihydroxyacetone kinase, L subunit"/>
    <property type="match status" value="1"/>
</dbReference>
<evidence type="ECO:0000256" key="1">
    <source>
        <dbReference type="ARBA" id="ARBA00001113"/>
    </source>
</evidence>
<comment type="function">
    <text evidence="8">ADP-binding subunit of the dihydroxyacetone kinase, which is responsible for the phosphoenolpyruvate (PEP)-dependent phosphorylation of dihydroxyacetone. DhaL-ADP is converted to DhaL-ATP via a phosphoryl group transfer from DhaM and transmits it to dihydroxyacetone binds to DhaK.</text>
</comment>
<evidence type="ECO:0000313" key="11">
    <source>
        <dbReference type="Proteomes" id="UP000192813"/>
    </source>
</evidence>
<dbReference type="Proteomes" id="UP000192813">
    <property type="component" value="Unassembled WGS sequence"/>
</dbReference>
<dbReference type="GO" id="GO:0004371">
    <property type="term" value="F:glycerone kinase activity"/>
    <property type="evidence" value="ECO:0007669"/>
    <property type="project" value="InterPro"/>
</dbReference>
<dbReference type="InterPro" id="IPR004007">
    <property type="entry name" value="DhaL_dom"/>
</dbReference>
<comment type="caution">
    <text evidence="10">The sequence shown here is derived from an EMBL/GenBank/DDBJ whole genome shotgun (WGS) entry which is preliminary data.</text>
</comment>
<dbReference type="Gene3D" id="1.25.40.340">
    <property type="match status" value="1"/>
</dbReference>
<proteinExistence type="predicted"/>
<keyword evidence="4" id="KW-0808">Transferase</keyword>
<dbReference type="InterPro" id="IPR050861">
    <property type="entry name" value="Dihydroxyacetone_Kinase"/>
</dbReference>
<dbReference type="GO" id="GO:0019563">
    <property type="term" value="P:glycerol catabolic process"/>
    <property type="evidence" value="ECO:0007669"/>
    <property type="project" value="TreeGrafter"/>
</dbReference>
<dbReference type="PROSITE" id="PS51480">
    <property type="entry name" value="DHAL"/>
    <property type="match status" value="1"/>
</dbReference>
<evidence type="ECO:0000256" key="2">
    <source>
        <dbReference type="ARBA" id="ARBA00004745"/>
    </source>
</evidence>
<dbReference type="GO" id="GO:0047324">
    <property type="term" value="F:phosphoenolpyruvate-glycerone phosphotransferase activity"/>
    <property type="evidence" value="ECO:0007669"/>
    <property type="project" value="UniProtKB-EC"/>
</dbReference>
<dbReference type="SMART" id="SM01120">
    <property type="entry name" value="Dak2"/>
    <property type="match status" value="1"/>
</dbReference>
<organism evidence="10 11">
    <name type="scientific">Aerococcus viridans</name>
    <dbReference type="NCBI Taxonomy" id="1377"/>
    <lineage>
        <taxon>Bacteria</taxon>
        <taxon>Bacillati</taxon>
        <taxon>Bacillota</taxon>
        <taxon>Bacilli</taxon>
        <taxon>Lactobacillales</taxon>
        <taxon>Aerococcaceae</taxon>
        <taxon>Aerococcus</taxon>
    </lineage>
</organism>
<dbReference type="PANTHER" id="PTHR28629:SF4">
    <property type="entry name" value="TRIOKINASE_FMN CYCLASE"/>
    <property type="match status" value="1"/>
</dbReference>
<accession>A0A2J9PM32</accession>
<dbReference type="RefSeq" id="WP_083068336.1">
    <property type="nucleotide sequence ID" value="NZ_JALXKY010000009.1"/>
</dbReference>
<feature type="domain" description="DhaL" evidence="9">
    <location>
        <begin position="4"/>
        <end position="188"/>
    </location>
</feature>
<comment type="subunit">
    <text evidence="7">Homodimer. The dihydroxyacetone kinase complex is composed of a homodimer of DhaM, a homodimer of DhaK and the subunit DhaL.</text>
</comment>
<protein>
    <recommendedName>
        <fullName evidence="3">phosphoenolpyruvate--glycerone phosphotransferase</fullName>
        <ecNumber evidence="3">2.7.1.121</ecNumber>
    </recommendedName>
</protein>
<reference evidence="11" key="1">
    <citation type="submission" date="2017-12" db="EMBL/GenBank/DDBJ databases">
        <title>FDA dAtabase for Regulatory Grade micrObial Sequences (FDA-ARGOS): Supporting development and validation of Infectious Disease Dx tests.</title>
        <authorList>
            <person name="Hoffmann M."/>
            <person name="Allard M."/>
            <person name="Evans P."/>
            <person name="Brown E."/>
            <person name="Tallon L."/>
            <person name="Sadzewicz L."/>
            <person name="Sengamalay N."/>
            <person name="Ott S."/>
            <person name="Godinez A."/>
            <person name="Nagaraj S."/>
            <person name="Vavikolanu K."/>
            <person name="Aluvathingal J."/>
            <person name="Nadendla S."/>
            <person name="Sichtig H."/>
        </authorList>
    </citation>
    <scope>NUCLEOTIDE SEQUENCE [LARGE SCALE GENOMIC DNA]</scope>
    <source>
        <strain evidence="11">FDAARGOS_249</strain>
    </source>
</reference>
<evidence type="ECO:0000256" key="5">
    <source>
        <dbReference type="ARBA" id="ARBA00022777"/>
    </source>
</evidence>
<evidence type="ECO:0000259" key="9">
    <source>
        <dbReference type="PROSITE" id="PS51480"/>
    </source>
</evidence>
<dbReference type="SUPFAM" id="SSF101473">
    <property type="entry name" value="DhaL-like"/>
    <property type="match status" value="1"/>
</dbReference>
<dbReference type="PANTHER" id="PTHR28629">
    <property type="entry name" value="TRIOKINASE/FMN CYCLASE"/>
    <property type="match status" value="1"/>
</dbReference>
<dbReference type="GO" id="GO:0005829">
    <property type="term" value="C:cytosol"/>
    <property type="evidence" value="ECO:0007669"/>
    <property type="project" value="TreeGrafter"/>
</dbReference>
<dbReference type="NCBIfam" id="TIGR02365">
    <property type="entry name" value="dha_L_ycgS"/>
    <property type="match status" value="1"/>
</dbReference>
<evidence type="ECO:0000256" key="8">
    <source>
        <dbReference type="ARBA" id="ARBA00055771"/>
    </source>
</evidence>
<dbReference type="InterPro" id="IPR036117">
    <property type="entry name" value="DhaL_dom_sf"/>
</dbReference>
<keyword evidence="5 10" id="KW-0418">Kinase</keyword>
<dbReference type="Pfam" id="PF02734">
    <property type="entry name" value="Dak2"/>
    <property type="match status" value="1"/>
</dbReference>
<dbReference type="InterPro" id="IPR012737">
    <property type="entry name" value="DhaK_L_YcgS"/>
</dbReference>
<evidence type="ECO:0000256" key="3">
    <source>
        <dbReference type="ARBA" id="ARBA00012095"/>
    </source>
</evidence>
<comment type="catalytic activity">
    <reaction evidence="1">
        <text>dihydroxyacetone + phosphoenolpyruvate = dihydroxyacetone phosphate + pyruvate</text>
        <dbReference type="Rhea" id="RHEA:18381"/>
        <dbReference type="ChEBI" id="CHEBI:15361"/>
        <dbReference type="ChEBI" id="CHEBI:16016"/>
        <dbReference type="ChEBI" id="CHEBI:57642"/>
        <dbReference type="ChEBI" id="CHEBI:58702"/>
        <dbReference type="EC" id="2.7.1.121"/>
    </reaction>
</comment>
<comment type="pathway">
    <text evidence="2">Polyol metabolism; glycerol degradation.</text>
</comment>
<evidence type="ECO:0000313" key="10">
    <source>
        <dbReference type="EMBL" id="PNL91394.1"/>
    </source>
</evidence>
<keyword evidence="6" id="KW-0319">Glycerol metabolism</keyword>
<sequence>MDVNETITWLDHWFDRLIEEKAYLSDLDQKIGDGDHGNNMARGAVATKEALESKQPADVSALFMTVAQTLMSKIGGASGPLYGSAFLAMATTAKNSENLADIFAAGLDKIQQRGKAEPGEKTMVDMWHPAVEALKANNLSQEVLDEASAKTAELKATKGRASYYGERSIGEPDPGAESSKYLFEALIKTQA</sequence>
<name>A0A2J9PM32_9LACT</name>
<dbReference type="AlphaFoldDB" id="A0A2J9PM32"/>
<dbReference type="EMBL" id="NBTM02000001">
    <property type="protein sequence ID" value="PNL91394.1"/>
    <property type="molecule type" value="Genomic_DNA"/>
</dbReference>
<evidence type="ECO:0000256" key="7">
    <source>
        <dbReference type="ARBA" id="ARBA00046577"/>
    </source>
</evidence>
<dbReference type="EC" id="2.7.1.121" evidence="3"/>
<evidence type="ECO:0000256" key="4">
    <source>
        <dbReference type="ARBA" id="ARBA00022679"/>
    </source>
</evidence>